<proteinExistence type="inferred from homology"/>
<dbReference type="PROSITE" id="PS50862">
    <property type="entry name" value="AA_TRNA_LIGASE_II"/>
    <property type="match status" value="1"/>
</dbReference>
<dbReference type="InterPro" id="IPR006195">
    <property type="entry name" value="aa-tRNA-synth_II"/>
</dbReference>
<dbReference type="HAMAP" id="MF_00127">
    <property type="entry name" value="His_tRNA_synth"/>
    <property type="match status" value="1"/>
</dbReference>
<dbReference type="PIRSF" id="PIRSF001549">
    <property type="entry name" value="His-tRNA_synth"/>
    <property type="match status" value="1"/>
</dbReference>
<evidence type="ECO:0000256" key="1">
    <source>
        <dbReference type="ARBA" id="ARBA00008226"/>
    </source>
</evidence>
<organism evidence="9 10">
    <name type="scientific">Candidatus Harrisonbacteria bacterium CG10_big_fil_rev_8_21_14_0_10_45_28</name>
    <dbReference type="NCBI Taxonomy" id="1974586"/>
    <lineage>
        <taxon>Bacteria</taxon>
        <taxon>Candidatus Harrisoniibacteriota</taxon>
    </lineage>
</organism>
<dbReference type="Gene3D" id="3.40.50.800">
    <property type="entry name" value="Anticodon-binding domain"/>
    <property type="match status" value="1"/>
</dbReference>
<keyword evidence="3 5" id="KW-0030">Aminoacyl-tRNA synthetase</keyword>
<evidence type="ECO:0000256" key="2">
    <source>
        <dbReference type="ARBA" id="ARBA00022741"/>
    </source>
</evidence>
<keyword evidence="5" id="KW-0963">Cytoplasm</keyword>
<protein>
    <recommendedName>
        <fullName evidence="5">Histidine--tRNA ligase</fullName>
        <ecNumber evidence="5">6.1.1.21</ecNumber>
    </recommendedName>
    <alternativeName>
        <fullName evidence="5">Histidyl-tRNA synthetase</fullName>
        <shortName evidence="5">HisRS</shortName>
    </alternativeName>
</protein>
<evidence type="ECO:0000256" key="5">
    <source>
        <dbReference type="HAMAP-Rule" id="MF_00127"/>
    </source>
</evidence>
<feature type="region of interest" description="Disordered" evidence="7">
    <location>
        <begin position="1"/>
        <end position="32"/>
    </location>
</feature>
<dbReference type="GO" id="GO:0006427">
    <property type="term" value="P:histidyl-tRNA aminoacylation"/>
    <property type="evidence" value="ECO:0007669"/>
    <property type="project" value="UniProtKB-UniRule"/>
</dbReference>
<evidence type="ECO:0000256" key="7">
    <source>
        <dbReference type="SAM" id="MobiDB-lite"/>
    </source>
</evidence>
<name>A0A2H0UMT7_9BACT</name>
<dbReference type="InterPro" id="IPR004154">
    <property type="entry name" value="Anticodon-bd"/>
</dbReference>
<dbReference type="InterPro" id="IPR045864">
    <property type="entry name" value="aa-tRNA-synth_II/BPL/LPL"/>
</dbReference>
<dbReference type="Pfam" id="PF03129">
    <property type="entry name" value="HGTP_anticodon"/>
    <property type="match status" value="1"/>
</dbReference>
<dbReference type="PANTHER" id="PTHR43707:SF1">
    <property type="entry name" value="HISTIDINE--TRNA LIGASE, MITOCHONDRIAL-RELATED"/>
    <property type="match status" value="1"/>
</dbReference>
<evidence type="ECO:0000256" key="4">
    <source>
        <dbReference type="ARBA" id="ARBA00047639"/>
    </source>
</evidence>
<evidence type="ECO:0000313" key="9">
    <source>
        <dbReference type="EMBL" id="PIR87710.1"/>
    </source>
</evidence>
<gene>
    <name evidence="5" type="primary">hisS</name>
    <name evidence="9" type="ORF">COU10_03200</name>
</gene>
<dbReference type="InterPro" id="IPR036621">
    <property type="entry name" value="Anticodon-bd_dom_sf"/>
</dbReference>
<dbReference type="NCBIfam" id="TIGR00442">
    <property type="entry name" value="hisS"/>
    <property type="match status" value="1"/>
</dbReference>
<dbReference type="PANTHER" id="PTHR43707">
    <property type="entry name" value="HISTIDYL-TRNA SYNTHETASE"/>
    <property type="match status" value="1"/>
</dbReference>
<comment type="subcellular location">
    <subcellularLocation>
        <location evidence="5">Cytoplasm</location>
    </subcellularLocation>
</comment>
<accession>A0A2H0UMT7</accession>
<dbReference type="Gene3D" id="3.30.930.10">
    <property type="entry name" value="Bira Bifunctional Protein, Domain 2"/>
    <property type="match status" value="1"/>
</dbReference>
<sequence length="452" mass="51294">MKKTKKAQASSESKKELTAKKPSEKRGSSNLQSVKGMHDILASETIIYEKAYRTFRDLCEYYSFNPITTPILEPIELYQRTTGETSDIVEKEMFSLRTKGKDMLALRPEFTPGICRAYLEHGMNKWPQPVKLFSIGPLFRYQKPQAGRLRQFNQMDIEIISLENDPIYDVQSILIAFKTIEALRVKNLNIKINSIGCKNCRSQYRKHLTNYYGSHEKSLCLDCKRRAKQNVLRLLDCKVEKCQPIKQGAPVILDHLCNDCKGHFRSVLEHLDNLKLPYVLDHFLVRGLDYYTNTVFEIFSDSGNGEINFALAGGGRYDYLIESLGGKHTPAVGAAIGVESTIEAMRYYDVLPKQRASDKNVFFVHVGELAKKQSLSIIEELRKEKIAIVESLGKESLGAQLKQADKLQAPLALIFGQKEAYEEAIILRDMKSGAQETVPLSKIAGMIKRRLV</sequence>
<reference evidence="10" key="1">
    <citation type="submission" date="2017-09" db="EMBL/GenBank/DDBJ databases">
        <title>Depth-based differentiation of microbial function through sediment-hosted aquifers and enrichment of novel symbionts in the deep terrestrial subsurface.</title>
        <authorList>
            <person name="Probst A.J."/>
            <person name="Ladd B."/>
            <person name="Jarett J.K."/>
            <person name="Geller-Mcgrath D.E."/>
            <person name="Sieber C.M.K."/>
            <person name="Emerson J.B."/>
            <person name="Anantharaman K."/>
            <person name="Thomas B.C."/>
            <person name="Malmstrom R."/>
            <person name="Stieglmeier M."/>
            <person name="Klingl A."/>
            <person name="Woyke T."/>
            <person name="Ryan C.M."/>
            <person name="Banfield J.F."/>
        </authorList>
    </citation>
    <scope>NUCLEOTIDE SEQUENCE [LARGE SCALE GENOMIC DNA]</scope>
</reference>
<evidence type="ECO:0000259" key="8">
    <source>
        <dbReference type="PROSITE" id="PS50862"/>
    </source>
</evidence>
<dbReference type="SUPFAM" id="SSF52954">
    <property type="entry name" value="Class II aaRS ABD-related"/>
    <property type="match status" value="1"/>
</dbReference>
<dbReference type="GO" id="GO:0005737">
    <property type="term" value="C:cytoplasm"/>
    <property type="evidence" value="ECO:0007669"/>
    <property type="project" value="UniProtKB-SubCell"/>
</dbReference>
<keyword evidence="5" id="KW-0648">Protein biosynthesis</keyword>
<dbReference type="SUPFAM" id="SSF55681">
    <property type="entry name" value="Class II aaRS and biotin synthetases"/>
    <property type="match status" value="1"/>
</dbReference>
<dbReference type="Pfam" id="PF13393">
    <property type="entry name" value="tRNA-synt_His"/>
    <property type="match status" value="2"/>
</dbReference>
<evidence type="ECO:0000256" key="3">
    <source>
        <dbReference type="ARBA" id="ARBA00023146"/>
    </source>
</evidence>
<keyword evidence="5 9" id="KW-0436">Ligase</keyword>
<feature type="binding site" evidence="6">
    <location>
        <position position="154"/>
    </location>
    <ligand>
        <name>L-histidine</name>
        <dbReference type="ChEBI" id="CHEBI:57595"/>
    </ligand>
</feature>
<comment type="catalytic activity">
    <reaction evidence="4 5">
        <text>tRNA(His) + L-histidine + ATP = L-histidyl-tRNA(His) + AMP + diphosphate + H(+)</text>
        <dbReference type="Rhea" id="RHEA:17313"/>
        <dbReference type="Rhea" id="RHEA-COMP:9665"/>
        <dbReference type="Rhea" id="RHEA-COMP:9689"/>
        <dbReference type="ChEBI" id="CHEBI:15378"/>
        <dbReference type="ChEBI" id="CHEBI:30616"/>
        <dbReference type="ChEBI" id="CHEBI:33019"/>
        <dbReference type="ChEBI" id="CHEBI:57595"/>
        <dbReference type="ChEBI" id="CHEBI:78442"/>
        <dbReference type="ChEBI" id="CHEBI:78527"/>
        <dbReference type="ChEBI" id="CHEBI:456215"/>
        <dbReference type="EC" id="6.1.1.21"/>
    </reaction>
</comment>
<feature type="domain" description="Aminoacyl-transfer RNA synthetases class-II family profile" evidence="8">
    <location>
        <begin position="47"/>
        <end position="345"/>
    </location>
</feature>
<dbReference type="InterPro" id="IPR004516">
    <property type="entry name" value="HisRS/HisZ"/>
</dbReference>
<evidence type="ECO:0000256" key="6">
    <source>
        <dbReference type="PIRSR" id="PIRSR001549-1"/>
    </source>
</evidence>
<keyword evidence="2 5" id="KW-0547">Nucleotide-binding</keyword>
<dbReference type="InterPro" id="IPR015807">
    <property type="entry name" value="His-tRNA-ligase"/>
</dbReference>
<keyword evidence="5" id="KW-0067">ATP-binding</keyword>
<feature type="binding site" evidence="6">
    <location>
        <position position="140"/>
    </location>
    <ligand>
        <name>L-histidine</name>
        <dbReference type="ChEBI" id="CHEBI:57595"/>
    </ligand>
</feature>
<dbReference type="GO" id="GO:0005524">
    <property type="term" value="F:ATP binding"/>
    <property type="evidence" value="ECO:0007669"/>
    <property type="project" value="UniProtKB-UniRule"/>
</dbReference>
<feature type="binding site" evidence="6">
    <location>
        <position position="158"/>
    </location>
    <ligand>
        <name>L-histidine</name>
        <dbReference type="ChEBI" id="CHEBI:57595"/>
    </ligand>
</feature>
<comment type="similarity">
    <text evidence="1 5">Belongs to the class-II aminoacyl-tRNA synthetase family.</text>
</comment>
<feature type="binding site" evidence="6">
    <location>
        <position position="286"/>
    </location>
    <ligand>
        <name>L-histidine</name>
        <dbReference type="ChEBI" id="CHEBI:57595"/>
    </ligand>
</feature>
<comment type="caution">
    <text evidence="9">The sequence shown here is derived from an EMBL/GenBank/DDBJ whole genome shotgun (WGS) entry which is preliminary data.</text>
</comment>
<dbReference type="InterPro" id="IPR041715">
    <property type="entry name" value="HisRS-like_core"/>
</dbReference>
<dbReference type="Proteomes" id="UP000230903">
    <property type="component" value="Unassembled WGS sequence"/>
</dbReference>
<dbReference type="CDD" id="cd00773">
    <property type="entry name" value="HisRS-like_core"/>
    <property type="match status" value="1"/>
</dbReference>
<feature type="compositionally biased region" description="Basic and acidic residues" evidence="7">
    <location>
        <begin position="12"/>
        <end position="27"/>
    </location>
</feature>
<dbReference type="EC" id="6.1.1.21" evidence="5"/>
<dbReference type="GO" id="GO:0004821">
    <property type="term" value="F:histidine-tRNA ligase activity"/>
    <property type="evidence" value="ECO:0007669"/>
    <property type="project" value="UniProtKB-UniRule"/>
</dbReference>
<comment type="subunit">
    <text evidence="5">Homodimer.</text>
</comment>
<feature type="binding site" evidence="6">
    <location>
        <begin position="290"/>
        <end position="291"/>
    </location>
    <ligand>
        <name>L-histidine</name>
        <dbReference type="ChEBI" id="CHEBI:57595"/>
    </ligand>
</feature>
<dbReference type="EMBL" id="PFBC01000051">
    <property type="protein sequence ID" value="PIR87710.1"/>
    <property type="molecule type" value="Genomic_DNA"/>
</dbReference>
<dbReference type="AlphaFoldDB" id="A0A2H0UMT7"/>
<evidence type="ECO:0000313" key="10">
    <source>
        <dbReference type="Proteomes" id="UP000230903"/>
    </source>
</evidence>
<feature type="binding site" evidence="6">
    <location>
        <begin position="109"/>
        <end position="111"/>
    </location>
    <ligand>
        <name>L-histidine</name>
        <dbReference type="ChEBI" id="CHEBI:57595"/>
    </ligand>
</feature>